<evidence type="ECO:0000256" key="1">
    <source>
        <dbReference type="ARBA" id="ARBA00022475"/>
    </source>
</evidence>
<dbReference type="RefSeq" id="WP_011244705.1">
    <property type="nucleotide sequence ID" value="NC_006576.1"/>
</dbReference>
<dbReference type="InterPro" id="IPR005534">
    <property type="entry name" value="Curli_assmbl/transp-comp_CsgG"/>
</dbReference>
<evidence type="ECO:0000313" key="8">
    <source>
        <dbReference type="Proteomes" id="UP000001175"/>
    </source>
</evidence>
<keyword evidence="3" id="KW-0472">Membrane</keyword>
<protein>
    <recommendedName>
        <fullName evidence="9">Curli production assembly/transport component CsgG</fullName>
    </recommendedName>
</protein>
<proteinExistence type="predicted"/>
<dbReference type="Proteomes" id="UP000001175">
    <property type="component" value="Chromosome"/>
</dbReference>
<gene>
    <name evidence="7" type="ordered locus">syc2395_c</name>
</gene>
<reference evidence="7 8" key="1">
    <citation type="journal article" date="2007" name="Photosyn. Res.">
        <title>Complete nucleotide sequence of the freshwater unicellular cyanobacterium Synechococcus elongatus PCC 6301 chromosome: gene content and organization.</title>
        <authorList>
            <person name="Sugita C."/>
            <person name="Ogata K."/>
            <person name="Shikata M."/>
            <person name="Jikuya H."/>
            <person name="Takano J."/>
            <person name="Furumichi M."/>
            <person name="Kanehisa M."/>
            <person name="Omata T."/>
            <person name="Sugiura M."/>
            <person name="Sugita M."/>
        </authorList>
    </citation>
    <scope>NUCLEOTIDE SEQUENCE [LARGE SCALE GENOMIC DNA]</scope>
    <source>
        <strain evidence="8">ATCC 27144 / PCC 6301 / SAUG 1402/1</strain>
    </source>
</reference>
<dbReference type="PANTHER" id="PTHR41164:SF1">
    <property type="entry name" value="CURLI PRODUCTION ASSEMBLY_TRANSPORT COMPONENT CSGG"/>
    <property type="match status" value="1"/>
</dbReference>
<evidence type="ECO:0008006" key="9">
    <source>
        <dbReference type="Google" id="ProtNLM"/>
    </source>
</evidence>
<dbReference type="Gene3D" id="3.40.50.10610">
    <property type="entry name" value="ABC-type transport auxiliary lipoprotein component"/>
    <property type="match status" value="1"/>
</dbReference>
<feature type="signal peptide" evidence="6">
    <location>
        <begin position="1"/>
        <end position="25"/>
    </location>
</feature>
<evidence type="ECO:0000256" key="4">
    <source>
        <dbReference type="ARBA" id="ARBA00023139"/>
    </source>
</evidence>
<keyword evidence="2 6" id="KW-0732">Signal</keyword>
<evidence type="ECO:0000256" key="6">
    <source>
        <dbReference type="SAM" id="SignalP"/>
    </source>
</evidence>
<dbReference type="eggNOG" id="COG1462">
    <property type="taxonomic scope" value="Bacteria"/>
</dbReference>
<evidence type="ECO:0000256" key="5">
    <source>
        <dbReference type="ARBA" id="ARBA00023288"/>
    </source>
</evidence>
<keyword evidence="4" id="KW-0564">Palmitate</keyword>
<dbReference type="AlphaFoldDB" id="A0A0H3K576"/>
<dbReference type="PANTHER" id="PTHR41164">
    <property type="entry name" value="CURLI PRODUCTION ASSEMBLY/TRANSPORT COMPONENT CSGG"/>
    <property type="match status" value="1"/>
</dbReference>
<sequence length="332" mass="34935">MLKPQHFLVLNLSLLTGLIQTPAIATSAEQSLVIKAKQPLLLAQNQAKRRIAVLDFDFSNVSSPSVLSAFPNVSKGVSDILVNRLVKDGTYTLIERSRIDAVLNEQNLGASGRTDPSTAAQIGKILGVDAVIIGSVTRLDLQTRQSGGSFLFGIGGNSTDVDAYAQINIRMVSTSTAEILAVAEGTGNISHSDSRVTVLGIGGGSQTFNPEKLVFIATEQAIDQVAKEVINASEKLQAIAPVSPSINAVVAAVVGRQVILNKGTSAGIRVGSRIVIERVTQVIKDPTTGQVIRRLSQPIGQIRITEVDSTSSVGEIVSGSQFKVGDIAKFAN</sequence>
<accession>A0A0H3K576</accession>
<dbReference type="Pfam" id="PF03783">
    <property type="entry name" value="CsgG"/>
    <property type="match status" value="1"/>
</dbReference>
<dbReference type="GO" id="GO:0030288">
    <property type="term" value="C:outer membrane-bounded periplasmic space"/>
    <property type="evidence" value="ECO:0007669"/>
    <property type="project" value="InterPro"/>
</dbReference>
<feature type="chain" id="PRO_5002613224" description="Curli production assembly/transport component CsgG" evidence="6">
    <location>
        <begin position="26"/>
        <end position="332"/>
    </location>
</feature>
<evidence type="ECO:0000313" key="7">
    <source>
        <dbReference type="EMBL" id="BAD80585.1"/>
    </source>
</evidence>
<organism evidence="7 8">
    <name type="scientific">Synechococcus sp. (strain ATCC 27144 / PCC 6301 / SAUG 1402/1)</name>
    <name type="common">Anacystis nidulans</name>
    <dbReference type="NCBI Taxonomy" id="269084"/>
    <lineage>
        <taxon>Bacteria</taxon>
        <taxon>Bacillati</taxon>
        <taxon>Cyanobacteriota</taxon>
        <taxon>Cyanophyceae</taxon>
        <taxon>Synechococcales</taxon>
        <taxon>Synechococcaceae</taxon>
        <taxon>Synechococcus</taxon>
    </lineage>
</organism>
<dbReference type="EMBL" id="AP008231">
    <property type="protein sequence ID" value="BAD80585.1"/>
    <property type="molecule type" value="Genomic_DNA"/>
</dbReference>
<evidence type="ECO:0000256" key="3">
    <source>
        <dbReference type="ARBA" id="ARBA00023136"/>
    </source>
</evidence>
<dbReference type="KEGG" id="syc:syc2395_c"/>
<name>A0A0H3K576_SYNP6</name>
<keyword evidence="1" id="KW-1003">Cell membrane</keyword>
<keyword evidence="5" id="KW-0449">Lipoprotein</keyword>
<evidence type="ECO:0000256" key="2">
    <source>
        <dbReference type="ARBA" id="ARBA00022729"/>
    </source>
</evidence>